<name>A0A956NF94_UNCEI</name>
<dbReference type="PROSITE" id="PS50887">
    <property type="entry name" value="GGDEF"/>
    <property type="match status" value="1"/>
</dbReference>
<dbReference type="CDD" id="cd01949">
    <property type="entry name" value="GGDEF"/>
    <property type="match status" value="1"/>
</dbReference>
<dbReference type="EMBL" id="JAGQHS010000034">
    <property type="protein sequence ID" value="MCA9755864.1"/>
    <property type="molecule type" value="Genomic_DNA"/>
</dbReference>
<accession>A0A956NF94</accession>
<dbReference type="Pfam" id="PF00990">
    <property type="entry name" value="GGDEF"/>
    <property type="match status" value="1"/>
</dbReference>
<evidence type="ECO:0000259" key="2">
    <source>
        <dbReference type="PROSITE" id="PS50887"/>
    </source>
</evidence>
<dbReference type="SUPFAM" id="SSF55073">
    <property type="entry name" value="Nucleotide cyclase"/>
    <property type="match status" value="1"/>
</dbReference>
<evidence type="ECO:0000313" key="3">
    <source>
        <dbReference type="EMBL" id="MCA9755864.1"/>
    </source>
</evidence>
<dbReference type="SMART" id="SM00267">
    <property type="entry name" value="GGDEF"/>
    <property type="match status" value="1"/>
</dbReference>
<dbReference type="AlphaFoldDB" id="A0A956NF94"/>
<feature type="region of interest" description="Disordered" evidence="1">
    <location>
        <begin position="170"/>
        <end position="196"/>
    </location>
</feature>
<dbReference type="InterPro" id="IPR043128">
    <property type="entry name" value="Rev_trsase/Diguanyl_cyclase"/>
</dbReference>
<dbReference type="PANTHER" id="PTHR45138:SF9">
    <property type="entry name" value="DIGUANYLATE CYCLASE DGCM-RELATED"/>
    <property type="match status" value="1"/>
</dbReference>
<feature type="domain" description="GGDEF" evidence="2">
    <location>
        <begin position="315"/>
        <end position="453"/>
    </location>
</feature>
<dbReference type="PANTHER" id="PTHR45138">
    <property type="entry name" value="REGULATORY COMPONENTS OF SENSORY TRANSDUCTION SYSTEM"/>
    <property type="match status" value="1"/>
</dbReference>
<sequence length="453" mass="50672">MRHLSLSFLDFLERLRSDPELFPEERRQVEAILRARTEGPPDSPEERGVDPLRKLVRALVARGYWDAPEGALSEAADTILVRDPIRRVRFRLRLGPKAPKAPERLPTPSVDERVLPARVTRAILASPSELVSYDRILSPREIVSNLERFLAEVVPARTVRFHPVEFGGDVVSSGEPIEGEPLPNPEEGDASSVPTDARRSGRIYLDVQQLEDLSRKRDHLYRWTSSEHGGSRLVLGMGDDSLGWRGVLVLESDADWDADGISTTVWVARHYAELLSTVMRLEGLIFYDFLTGVYNRSFYEDHMERELQLARRRNESLALLLVDIDDFKAFNTRHGYEGGDRVLATVACVLKSALRGTDTLARYGGEEFVVILAPPVSQEEASRIADRLRQAVEQEEFRLDDLSGATETAQVTVSIGGALYPVHGETREALSTAANLELLRAKTDGKNQVLFPG</sequence>
<reference evidence="3" key="2">
    <citation type="journal article" date="2021" name="Microbiome">
        <title>Successional dynamics and alternative stable states in a saline activated sludge microbial community over 9 years.</title>
        <authorList>
            <person name="Wang Y."/>
            <person name="Ye J."/>
            <person name="Ju F."/>
            <person name="Liu L."/>
            <person name="Boyd J.A."/>
            <person name="Deng Y."/>
            <person name="Parks D.H."/>
            <person name="Jiang X."/>
            <person name="Yin X."/>
            <person name="Woodcroft B.J."/>
            <person name="Tyson G.W."/>
            <person name="Hugenholtz P."/>
            <person name="Polz M.F."/>
            <person name="Zhang T."/>
        </authorList>
    </citation>
    <scope>NUCLEOTIDE SEQUENCE</scope>
    <source>
        <strain evidence="3">HKST-UBA02</strain>
    </source>
</reference>
<dbReference type="Proteomes" id="UP000739538">
    <property type="component" value="Unassembled WGS sequence"/>
</dbReference>
<dbReference type="GO" id="GO:0052621">
    <property type="term" value="F:diguanylate cyclase activity"/>
    <property type="evidence" value="ECO:0007669"/>
    <property type="project" value="TreeGrafter"/>
</dbReference>
<dbReference type="Gene3D" id="3.30.70.270">
    <property type="match status" value="1"/>
</dbReference>
<proteinExistence type="predicted"/>
<dbReference type="InterPro" id="IPR050469">
    <property type="entry name" value="Diguanylate_Cyclase"/>
</dbReference>
<dbReference type="NCBIfam" id="TIGR00254">
    <property type="entry name" value="GGDEF"/>
    <property type="match status" value="1"/>
</dbReference>
<dbReference type="FunFam" id="3.30.70.270:FF:000001">
    <property type="entry name" value="Diguanylate cyclase domain protein"/>
    <property type="match status" value="1"/>
</dbReference>
<gene>
    <name evidence="3" type="ORF">KDA27_08695</name>
</gene>
<evidence type="ECO:0000313" key="4">
    <source>
        <dbReference type="Proteomes" id="UP000739538"/>
    </source>
</evidence>
<dbReference type="InterPro" id="IPR000160">
    <property type="entry name" value="GGDEF_dom"/>
</dbReference>
<evidence type="ECO:0000256" key="1">
    <source>
        <dbReference type="SAM" id="MobiDB-lite"/>
    </source>
</evidence>
<protein>
    <submittedName>
        <fullName evidence="3">GGDEF domain-containing protein</fullName>
    </submittedName>
</protein>
<organism evidence="3 4">
    <name type="scientific">Eiseniibacteriota bacterium</name>
    <dbReference type="NCBI Taxonomy" id="2212470"/>
    <lineage>
        <taxon>Bacteria</taxon>
        <taxon>Candidatus Eiseniibacteriota</taxon>
    </lineage>
</organism>
<dbReference type="InterPro" id="IPR029787">
    <property type="entry name" value="Nucleotide_cyclase"/>
</dbReference>
<reference evidence="3" key="1">
    <citation type="submission" date="2020-04" db="EMBL/GenBank/DDBJ databases">
        <authorList>
            <person name="Zhang T."/>
        </authorList>
    </citation>
    <scope>NUCLEOTIDE SEQUENCE</scope>
    <source>
        <strain evidence="3">HKST-UBA02</strain>
    </source>
</reference>
<comment type="caution">
    <text evidence="3">The sequence shown here is derived from an EMBL/GenBank/DDBJ whole genome shotgun (WGS) entry which is preliminary data.</text>
</comment>